<evidence type="ECO:0000256" key="5">
    <source>
        <dbReference type="ARBA" id="ARBA00022692"/>
    </source>
</evidence>
<dbReference type="PANTHER" id="PTHR30026:SF20">
    <property type="entry name" value="OUTER MEMBRANE PROTEIN TOLC"/>
    <property type="match status" value="1"/>
</dbReference>
<dbReference type="Proteomes" id="UP000033562">
    <property type="component" value="Unassembled WGS sequence"/>
</dbReference>
<dbReference type="STRING" id="1359163.NLO413_0900"/>
<evidence type="ECO:0000256" key="4">
    <source>
        <dbReference type="ARBA" id="ARBA00022452"/>
    </source>
</evidence>
<dbReference type="GO" id="GO:1990281">
    <property type="term" value="C:efflux pump complex"/>
    <property type="evidence" value="ECO:0007669"/>
    <property type="project" value="TreeGrafter"/>
</dbReference>
<dbReference type="SUPFAM" id="SSF56954">
    <property type="entry name" value="Outer membrane efflux proteins (OEP)"/>
    <property type="match status" value="1"/>
</dbReference>
<dbReference type="InterPro" id="IPR051906">
    <property type="entry name" value="TolC-like"/>
</dbReference>
<dbReference type="GO" id="GO:0009279">
    <property type="term" value="C:cell outer membrane"/>
    <property type="evidence" value="ECO:0007669"/>
    <property type="project" value="UniProtKB-SubCell"/>
</dbReference>
<dbReference type="AlphaFoldDB" id="A0A0F3NP73"/>
<dbReference type="GO" id="GO:0015562">
    <property type="term" value="F:efflux transmembrane transporter activity"/>
    <property type="evidence" value="ECO:0007669"/>
    <property type="project" value="InterPro"/>
</dbReference>
<evidence type="ECO:0000313" key="9">
    <source>
        <dbReference type="EMBL" id="KJV69507.1"/>
    </source>
</evidence>
<feature type="chain" id="PRO_5002465077" evidence="8">
    <location>
        <begin position="21"/>
        <end position="408"/>
    </location>
</feature>
<dbReference type="PATRIC" id="fig|1359163.3.peg.872"/>
<evidence type="ECO:0000313" key="10">
    <source>
        <dbReference type="Proteomes" id="UP000033562"/>
    </source>
</evidence>
<evidence type="ECO:0000256" key="7">
    <source>
        <dbReference type="ARBA" id="ARBA00023237"/>
    </source>
</evidence>
<feature type="signal peptide" evidence="8">
    <location>
        <begin position="1"/>
        <end position="20"/>
    </location>
</feature>
<gene>
    <name evidence="9" type="ORF">NLO413_0900</name>
</gene>
<name>A0A0F3NP73_9RICK</name>
<keyword evidence="6" id="KW-0472">Membrane</keyword>
<reference evidence="9 10" key="1">
    <citation type="submission" date="2015-02" db="EMBL/GenBank/DDBJ databases">
        <title>Genome Sequencing of Rickettsiales.</title>
        <authorList>
            <person name="Daugherty S.C."/>
            <person name="Su Q."/>
            <person name="Abolude K."/>
            <person name="Beier-Sexton M."/>
            <person name="Carlyon J.A."/>
            <person name="Carter R."/>
            <person name="Day N.P."/>
            <person name="Dumler S.J."/>
            <person name="Dyachenko V."/>
            <person name="Godinez A."/>
            <person name="Kurtti T.J."/>
            <person name="Lichay M."/>
            <person name="Mullins K.E."/>
            <person name="Ott S."/>
            <person name="Pappas-Brown V."/>
            <person name="Paris D.H."/>
            <person name="Patel P."/>
            <person name="Richards A.L."/>
            <person name="Sadzewicz L."/>
            <person name="Sears K."/>
            <person name="Seidman D."/>
            <person name="Sengamalay N."/>
            <person name="Stenos J."/>
            <person name="Tallon L.J."/>
            <person name="Vincent G."/>
            <person name="Fraser C.M."/>
            <person name="Munderloh U."/>
            <person name="Dunning-Hotopp J.C."/>
        </authorList>
    </citation>
    <scope>NUCLEOTIDE SEQUENCE [LARGE SCALE GENOMIC DNA]</scope>
    <source>
        <strain evidence="9 10">RAC413</strain>
    </source>
</reference>
<evidence type="ECO:0000256" key="1">
    <source>
        <dbReference type="ARBA" id="ARBA00004442"/>
    </source>
</evidence>
<dbReference type="InterPro" id="IPR003423">
    <property type="entry name" value="OMP_efflux"/>
</dbReference>
<keyword evidence="10" id="KW-1185">Reference proteome</keyword>
<evidence type="ECO:0000256" key="6">
    <source>
        <dbReference type="ARBA" id="ARBA00023136"/>
    </source>
</evidence>
<keyword evidence="3" id="KW-0813">Transport</keyword>
<sequence>MYKVTLLFLTFIIFATNAHSTSLNDALIKALTNNPSIKANFYETLGNKKQIFTSNISAFLPNITYFVRSTSNSINSISIPNKDKTMGIALSQSFSMTALSALQQSHYLFGIQDLNFLLKKQDILLNAIKAYINVLTTTEVYKLNQNNEKILKQHLLTAQKRFDVGEITKTDVSKAQVRLSLAVSDTIKARGDMKTAEANYFHIIGEQPINLHYPNSSLVTPVTLEDTLKLAKQNNITLKLAYYAYKLAKKDVLTTLTKSLPSLSVTANLASPFNTSDYTSNVDLQISLPIFQKGINIMAIEQSHVTRKQKMYAYYEALKSIEESVILIWENLSTAKSILQSAKDSMKYATVVLKSVQEEAKLNLRTILDVSDAEQELLKAKVNLINAQNSIIINQYNLLALIGQFNIN</sequence>
<protein>
    <submittedName>
        <fullName evidence="9">Outer membrane efflux family protein</fullName>
    </submittedName>
</protein>
<keyword evidence="4" id="KW-1134">Transmembrane beta strand</keyword>
<dbReference type="RefSeq" id="WP_045809198.1">
    <property type="nucleotide sequence ID" value="NZ_LANX01000001.1"/>
</dbReference>
<dbReference type="OrthoDB" id="9789368at2"/>
<keyword evidence="8" id="KW-0732">Signal</keyword>
<organism evidence="9 10">
    <name type="scientific">Candidatus Neoehrlichia procyonis str. RAC413</name>
    <dbReference type="NCBI Taxonomy" id="1359163"/>
    <lineage>
        <taxon>Bacteria</taxon>
        <taxon>Pseudomonadati</taxon>
        <taxon>Pseudomonadota</taxon>
        <taxon>Alphaproteobacteria</taxon>
        <taxon>Rickettsiales</taxon>
        <taxon>Anaplasmataceae</taxon>
        <taxon>Candidatus Neoehrlichia</taxon>
    </lineage>
</organism>
<evidence type="ECO:0000256" key="3">
    <source>
        <dbReference type="ARBA" id="ARBA00022448"/>
    </source>
</evidence>
<proteinExistence type="inferred from homology"/>
<dbReference type="GO" id="GO:0015288">
    <property type="term" value="F:porin activity"/>
    <property type="evidence" value="ECO:0007669"/>
    <property type="project" value="TreeGrafter"/>
</dbReference>
<dbReference type="EMBL" id="LANX01000001">
    <property type="protein sequence ID" value="KJV69507.1"/>
    <property type="molecule type" value="Genomic_DNA"/>
</dbReference>
<dbReference type="Pfam" id="PF02321">
    <property type="entry name" value="OEP"/>
    <property type="match status" value="2"/>
</dbReference>
<comment type="caution">
    <text evidence="9">The sequence shown here is derived from an EMBL/GenBank/DDBJ whole genome shotgun (WGS) entry which is preliminary data.</text>
</comment>
<evidence type="ECO:0000256" key="2">
    <source>
        <dbReference type="ARBA" id="ARBA00007613"/>
    </source>
</evidence>
<keyword evidence="5" id="KW-0812">Transmembrane</keyword>
<evidence type="ECO:0000256" key="8">
    <source>
        <dbReference type="SAM" id="SignalP"/>
    </source>
</evidence>
<keyword evidence="7" id="KW-0998">Cell outer membrane</keyword>
<accession>A0A0F3NP73</accession>
<comment type="similarity">
    <text evidence="2">Belongs to the outer membrane factor (OMF) (TC 1.B.17) family.</text>
</comment>
<comment type="subcellular location">
    <subcellularLocation>
        <location evidence="1">Cell outer membrane</location>
    </subcellularLocation>
</comment>
<dbReference type="Gene3D" id="1.20.1600.10">
    <property type="entry name" value="Outer membrane efflux proteins (OEP)"/>
    <property type="match status" value="1"/>
</dbReference>
<dbReference type="PANTHER" id="PTHR30026">
    <property type="entry name" value="OUTER MEMBRANE PROTEIN TOLC"/>
    <property type="match status" value="1"/>
</dbReference>